<keyword evidence="10" id="KW-1185">Reference proteome</keyword>
<dbReference type="RefSeq" id="WP_204030405.1">
    <property type="nucleotide sequence ID" value="NZ_BOOW01000035.1"/>
</dbReference>
<dbReference type="SUPFAM" id="SSF161098">
    <property type="entry name" value="MetI-like"/>
    <property type="match status" value="1"/>
</dbReference>
<evidence type="ECO:0000256" key="3">
    <source>
        <dbReference type="ARBA" id="ARBA00022475"/>
    </source>
</evidence>
<dbReference type="InterPro" id="IPR000515">
    <property type="entry name" value="MetI-like"/>
</dbReference>
<keyword evidence="2 7" id="KW-0813">Transport</keyword>
<evidence type="ECO:0000259" key="8">
    <source>
        <dbReference type="PROSITE" id="PS50928"/>
    </source>
</evidence>
<dbReference type="CDD" id="cd06261">
    <property type="entry name" value="TM_PBP2"/>
    <property type="match status" value="1"/>
</dbReference>
<dbReference type="PROSITE" id="PS51318">
    <property type="entry name" value="TAT"/>
    <property type="match status" value="1"/>
</dbReference>
<dbReference type="Proteomes" id="UP000606172">
    <property type="component" value="Unassembled WGS sequence"/>
</dbReference>
<keyword evidence="3" id="KW-1003">Cell membrane</keyword>
<evidence type="ECO:0000256" key="5">
    <source>
        <dbReference type="ARBA" id="ARBA00022989"/>
    </source>
</evidence>
<comment type="similarity">
    <text evidence="7">Belongs to the binding-protein-dependent transport system permease family.</text>
</comment>
<feature type="transmembrane region" description="Helical" evidence="7">
    <location>
        <begin position="193"/>
        <end position="223"/>
    </location>
</feature>
<evidence type="ECO:0000256" key="4">
    <source>
        <dbReference type="ARBA" id="ARBA00022692"/>
    </source>
</evidence>
<evidence type="ECO:0000256" key="1">
    <source>
        <dbReference type="ARBA" id="ARBA00004651"/>
    </source>
</evidence>
<feature type="domain" description="ABC transmembrane type-1" evidence="8">
    <location>
        <begin position="75"/>
        <end position="265"/>
    </location>
</feature>
<evidence type="ECO:0000256" key="7">
    <source>
        <dbReference type="RuleBase" id="RU363032"/>
    </source>
</evidence>
<dbReference type="InterPro" id="IPR006311">
    <property type="entry name" value="TAT_signal"/>
</dbReference>
<evidence type="ECO:0000256" key="2">
    <source>
        <dbReference type="ARBA" id="ARBA00022448"/>
    </source>
</evidence>
<keyword evidence="5 7" id="KW-1133">Transmembrane helix</keyword>
<feature type="transmembrane region" description="Helical" evidence="7">
    <location>
        <begin position="243"/>
        <end position="265"/>
    </location>
</feature>
<organism evidence="9 10">
    <name type="scientific">Sinosporangium siamense</name>
    <dbReference type="NCBI Taxonomy" id="1367973"/>
    <lineage>
        <taxon>Bacteria</taxon>
        <taxon>Bacillati</taxon>
        <taxon>Actinomycetota</taxon>
        <taxon>Actinomycetes</taxon>
        <taxon>Streptosporangiales</taxon>
        <taxon>Streptosporangiaceae</taxon>
        <taxon>Sinosporangium</taxon>
    </lineage>
</organism>
<feature type="transmembrane region" description="Helical" evidence="7">
    <location>
        <begin position="77"/>
        <end position="98"/>
    </location>
</feature>
<dbReference type="AlphaFoldDB" id="A0A919V7P6"/>
<dbReference type="Pfam" id="PF00528">
    <property type="entry name" value="BPD_transp_1"/>
    <property type="match status" value="1"/>
</dbReference>
<comment type="subcellular location">
    <subcellularLocation>
        <location evidence="1 7">Cell membrane</location>
        <topology evidence="1 7">Multi-pass membrane protein</topology>
    </subcellularLocation>
</comment>
<keyword evidence="4 7" id="KW-0812">Transmembrane</keyword>
<dbReference type="InterPro" id="IPR035906">
    <property type="entry name" value="MetI-like_sf"/>
</dbReference>
<gene>
    <name evidence="9" type="ORF">Ssi02_55710</name>
</gene>
<comment type="caution">
    <text evidence="9">The sequence shown here is derived from an EMBL/GenBank/DDBJ whole genome shotgun (WGS) entry which is preliminary data.</text>
</comment>
<feature type="transmembrane region" description="Helical" evidence="7">
    <location>
        <begin position="12"/>
        <end position="36"/>
    </location>
</feature>
<reference evidence="9" key="1">
    <citation type="submission" date="2021-01" db="EMBL/GenBank/DDBJ databases">
        <title>Whole genome shotgun sequence of Sinosporangium siamense NBRC 109515.</title>
        <authorList>
            <person name="Komaki H."/>
            <person name="Tamura T."/>
        </authorList>
    </citation>
    <scope>NUCLEOTIDE SEQUENCE</scope>
    <source>
        <strain evidence="9">NBRC 109515</strain>
    </source>
</reference>
<dbReference type="PROSITE" id="PS50928">
    <property type="entry name" value="ABC_TM1"/>
    <property type="match status" value="1"/>
</dbReference>
<dbReference type="PANTHER" id="PTHR43386:SF1">
    <property type="entry name" value="D,D-DIPEPTIDE TRANSPORT SYSTEM PERMEASE PROTEIN DDPC-RELATED"/>
    <property type="match status" value="1"/>
</dbReference>
<evidence type="ECO:0000313" key="10">
    <source>
        <dbReference type="Proteomes" id="UP000606172"/>
    </source>
</evidence>
<dbReference type="GO" id="GO:0005886">
    <property type="term" value="C:plasma membrane"/>
    <property type="evidence" value="ECO:0007669"/>
    <property type="project" value="UniProtKB-SubCell"/>
</dbReference>
<dbReference type="GO" id="GO:0055085">
    <property type="term" value="P:transmembrane transport"/>
    <property type="evidence" value="ECO:0007669"/>
    <property type="project" value="InterPro"/>
</dbReference>
<dbReference type="EMBL" id="BOOW01000035">
    <property type="protein sequence ID" value="GII95340.1"/>
    <property type="molecule type" value="Genomic_DNA"/>
</dbReference>
<sequence length="285" mass="29130">MRRTRRALLRGGGATVAAAAVLGLVVAAAAAVPVLWPHDAMTTTFGSILEAPSLAHPMGTDGVGRDVLARFGEGARISLLIGLVAVVTGALAGLLIGLTSGLAGGAVDEVLMRVMDALMAFPTLMLTMAVTISLGSGLPSATAGVTIGTIPWFARVARSETLRITALPMVEAAVALGMGRARLIRAHVLPHMVSVLVVQATATYGSVILSVAALGFLGLGARVPTPEWGAMITEGMEPALTGAWWVAFFPGLGMLIVVTCTSVLSDRIRDVLDPRGSFSGVKGVT</sequence>
<feature type="transmembrane region" description="Helical" evidence="7">
    <location>
        <begin position="110"/>
        <end position="132"/>
    </location>
</feature>
<protein>
    <submittedName>
        <fullName evidence="9">ABC transporter permease</fullName>
    </submittedName>
</protein>
<name>A0A919V7P6_9ACTN</name>
<accession>A0A919V7P6</accession>
<proteinExistence type="inferred from homology"/>
<evidence type="ECO:0000313" key="9">
    <source>
        <dbReference type="EMBL" id="GII95340.1"/>
    </source>
</evidence>
<dbReference type="Gene3D" id="1.10.3720.10">
    <property type="entry name" value="MetI-like"/>
    <property type="match status" value="1"/>
</dbReference>
<dbReference type="InterPro" id="IPR050366">
    <property type="entry name" value="BP-dependent_transpt_permease"/>
</dbReference>
<dbReference type="PANTHER" id="PTHR43386">
    <property type="entry name" value="OLIGOPEPTIDE TRANSPORT SYSTEM PERMEASE PROTEIN APPC"/>
    <property type="match status" value="1"/>
</dbReference>
<evidence type="ECO:0000256" key="6">
    <source>
        <dbReference type="ARBA" id="ARBA00023136"/>
    </source>
</evidence>
<keyword evidence="6 7" id="KW-0472">Membrane</keyword>